<protein>
    <recommendedName>
        <fullName evidence="1">DUF7344 domain-containing protein</fullName>
    </recommendedName>
</protein>
<organism evidence="2 3">
    <name type="scientific">Natronorubrum sediminis</name>
    <dbReference type="NCBI Taxonomy" id="640943"/>
    <lineage>
        <taxon>Archaea</taxon>
        <taxon>Methanobacteriati</taxon>
        <taxon>Methanobacteriota</taxon>
        <taxon>Stenosarchaea group</taxon>
        <taxon>Halobacteria</taxon>
        <taxon>Halobacteriales</taxon>
        <taxon>Natrialbaceae</taxon>
        <taxon>Natronorubrum</taxon>
    </lineage>
</organism>
<accession>A0A1H6FVV3</accession>
<feature type="domain" description="DUF7344" evidence="1">
    <location>
        <begin position="12"/>
        <end position="88"/>
    </location>
</feature>
<keyword evidence="3" id="KW-1185">Reference proteome</keyword>
<evidence type="ECO:0000313" key="2">
    <source>
        <dbReference type="EMBL" id="SEH14931.1"/>
    </source>
</evidence>
<evidence type="ECO:0000259" key="1">
    <source>
        <dbReference type="Pfam" id="PF24035"/>
    </source>
</evidence>
<reference evidence="3" key="1">
    <citation type="submission" date="2016-10" db="EMBL/GenBank/DDBJ databases">
        <authorList>
            <person name="Varghese N."/>
            <person name="Submissions S."/>
        </authorList>
    </citation>
    <scope>NUCLEOTIDE SEQUENCE [LARGE SCALE GENOMIC DNA]</scope>
    <source>
        <strain evidence="3">CGMCC 1.8981</strain>
    </source>
</reference>
<name>A0A1H6FVV3_9EURY</name>
<dbReference type="Pfam" id="PF24035">
    <property type="entry name" value="DUF7344"/>
    <property type="match status" value="1"/>
</dbReference>
<gene>
    <name evidence="2" type="ORF">SAMN04487967_1837</name>
</gene>
<sequence>MGGTRITVDTIFELCRSRHRRLVLAKLSNRSRPMTVDELTAVLVEHERTQSTHPPSMTESDYVSLSLHHVHLPKLAAHDLIEYECTDGHLEPTATFEQHKSKITAVIDATESTFDAPPDSS</sequence>
<proteinExistence type="predicted"/>
<dbReference type="EMBL" id="FNWL01000002">
    <property type="protein sequence ID" value="SEH14931.1"/>
    <property type="molecule type" value="Genomic_DNA"/>
</dbReference>
<dbReference type="Proteomes" id="UP000199112">
    <property type="component" value="Unassembled WGS sequence"/>
</dbReference>
<dbReference type="InterPro" id="IPR055768">
    <property type="entry name" value="DUF7344"/>
</dbReference>
<evidence type="ECO:0000313" key="3">
    <source>
        <dbReference type="Proteomes" id="UP000199112"/>
    </source>
</evidence>
<dbReference type="AlphaFoldDB" id="A0A1H6FVV3"/>